<dbReference type="Pfam" id="PF12833">
    <property type="entry name" value="HTH_18"/>
    <property type="match status" value="1"/>
</dbReference>
<feature type="domain" description="HTH araC/xylS-type" evidence="4">
    <location>
        <begin position="178"/>
        <end position="278"/>
    </location>
</feature>
<dbReference type="PANTHER" id="PTHR43280">
    <property type="entry name" value="ARAC-FAMILY TRANSCRIPTIONAL REGULATOR"/>
    <property type="match status" value="1"/>
</dbReference>
<evidence type="ECO:0000256" key="2">
    <source>
        <dbReference type="ARBA" id="ARBA00023125"/>
    </source>
</evidence>
<organism evidence="5 6">
    <name type="scientific">Dyadobacter pollutisoli</name>
    <dbReference type="NCBI Taxonomy" id="2910158"/>
    <lineage>
        <taxon>Bacteria</taxon>
        <taxon>Pseudomonadati</taxon>
        <taxon>Bacteroidota</taxon>
        <taxon>Cytophagia</taxon>
        <taxon>Cytophagales</taxon>
        <taxon>Spirosomataceae</taxon>
        <taxon>Dyadobacter</taxon>
    </lineage>
</organism>
<evidence type="ECO:0000259" key="4">
    <source>
        <dbReference type="PROSITE" id="PS01124"/>
    </source>
</evidence>
<proteinExistence type="predicted"/>
<dbReference type="PROSITE" id="PS00041">
    <property type="entry name" value="HTH_ARAC_FAMILY_1"/>
    <property type="match status" value="1"/>
</dbReference>
<dbReference type="KEGG" id="dpf:ON006_15410"/>
<evidence type="ECO:0000256" key="3">
    <source>
        <dbReference type="ARBA" id="ARBA00023163"/>
    </source>
</evidence>
<dbReference type="GO" id="GO:0003700">
    <property type="term" value="F:DNA-binding transcription factor activity"/>
    <property type="evidence" value="ECO:0007669"/>
    <property type="project" value="InterPro"/>
</dbReference>
<dbReference type="PRINTS" id="PR00032">
    <property type="entry name" value="HTHARAC"/>
</dbReference>
<keyword evidence="6" id="KW-1185">Reference proteome</keyword>
<dbReference type="GO" id="GO:0043565">
    <property type="term" value="F:sequence-specific DNA binding"/>
    <property type="evidence" value="ECO:0007669"/>
    <property type="project" value="InterPro"/>
</dbReference>
<dbReference type="InterPro" id="IPR037923">
    <property type="entry name" value="HTH-like"/>
</dbReference>
<keyword evidence="1" id="KW-0805">Transcription regulation</keyword>
<dbReference type="InterPro" id="IPR014710">
    <property type="entry name" value="RmlC-like_jellyroll"/>
</dbReference>
<dbReference type="EMBL" id="CP112998">
    <property type="protein sequence ID" value="WAC15321.1"/>
    <property type="molecule type" value="Genomic_DNA"/>
</dbReference>
<dbReference type="PROSITE" id="PS01124">
    <property type="entry name" value="HTH_ARAC_FAMILY_2"/>
    <property type="match status" value="1"/>
</dbReference>
<dbReference type="RefSeq" id="WP_244823035.1">
    <property type="nucleotide sequence ID" value="NZ_CP112998.1"/>
</dbReference>
<dbReference type="InterPro" id="IPR003313">
    <property type="entry name" value="AraC-bd"/>
</dbReference>
<dbReference type="InterPro" id="IPR018062">
    <property type="entry name" value="HTH_AraC-typ_CS"/>
</dbReference>
<dbReference type="SUPFAM" id="SSF46689">
    <property type="entry name" value="Homeodomain-like"/>
    <property type="match status" value="1"/>
</dbReference>
<dbReference type="InterPro" id="IPR018060">
    <property type="entry name" value="HTH_AraC"/>
</dbReference>
<evidence type="ECO:0000313" key="5">
    <source>
        <dbReference type="EMBL" id="WAC15321.1"/>
    </source>
</evidence>
<keyword evidence="3" id="KW-0804">Transcription</keyword>
<dbReference type="InterPro" id="IPR009057">
    <property type="entry name" value="Homeodomain-like_sf"/>
</dbReference>
<reference evidence="5" key="1">
    <citation type="submission" date="2022-11" db="EMBL/GenBank/DDBJ databases">
        <title>Dyadobacter pollutisoli sp. nov., isolated from plastic dumped soil.</title>
        <authorList>
            <person name="Kim J.M."/>
            <person name="Kim K.R."/>
            <person name="Lee J.K."/>
            <person name="Hao L."/>
            <person name="Jeon C.O."/>
        </authorList>
    </citation>
    <scope>NUCLEOTIDE SEQUENCE</scope>
    <source>
        <strain evidence="5">U1</strain>
    </source>
</reference>
<accession>A0A9E8NHZ3</accession>
<dbReference type="Gene3D" id="2.60.120.10">
    <property type="entry name" value="Jelly Rolls"/>
    <property type="match status" value="1"/>
</dbReference>
<dbReference type="Proteomes" id="UP001164653">
    <property type="component" value="Chromosome"/>
</dbReference>
<dbReference type="SMART" id="SM00342">
    <property type="entry name" value="HTH_ARAC"/>
    <property type="match status" value="1"/>
</dbReference>
<dbReference type="SUPFAM" id="SSF51215">
    <property type="entry name" value="Regulatory protein AraC"/>
    <property type="match status" value="1"/>
</dbReference>
<keyword evidence="2" id="KW-0238">DNA-binding</keyword>
<dbReference type="InterPro" id="IPR020449">
    <property type="entry name" value="Tscrpt_reg_AraC-type_HTH"/>
</dbReference>
<name>A0A9E8NHZ3_9BACT</name>
<dbReference type="Pfam" id="PF02311">
    <property type="entry name" value="AraC_binding"/>
    <property type="match status" value="1"/>
</dbReference>
<evidence type="ECO:0000313" key="6">
    <source>
        <dbReference type="Proteomes" id="UP001164653"/>
    </source>
</evidence>
<dbReference type="PANTHER" id="PTHR43280:SF2">
    <property type="entry name" value="HTH-TYPE TRANSCRIPTIONAL REGULATOR EXSA"/>
    <property type="match status" value="1"/>
</dbReference>
<evidence type="ECO:0000256" key="1">
    <source>
        <dbReference type="ARBA" id="ARBA00023015"/>
    </source>
</evidence>
<dbReference type="Gene3D" id="1.10.10.60">
    <property type="entry name" value="Homeodomain-like"/>
    <property type="match status" value="2"/>
</dbReference>
<sequence>MKKYIQNEFLKVSNFKARKWGHPVHNHNHFEIIFIHSGKGSHCVSGMQYPYDGKSLFLLAPCDFHYFHIEEETEFTFLKFTNVYLKSIENIQVQQQWNQEIDALLIQAGHQNAPLQEKDGEIERLDRIVRLVVEEWEQTKSEANETIYFLIQAMLSIVKRNQSHAVKPTHPKHSRKITEIVNYIHQHIYSVEMIMADHLAEVFGYSKHYLGLFFREQTGTTLRDYINQYKLHLIEKRLQYSSLSIKEISNEFGFTDLSHFNKFFKKHRNVAPSRYMDEVASSKTPFRPVITPYK</sequence>
<protein>
    <submittedName>
        <fullName evidence="5">AraC family transcriptional regulator</fullName>
    </submittedName>
</protein>
<gene>
    <name evidence="5" type="ORF">ON006_15410</name>
</gene>
<dbReference type="AlphaFoldDB" id="A0A9E8NHZ3"/>